<dbReference type="PROSITE" id="PS00623">
    <property type="entry name" value="GMC_OXRED_1"/>
    <property type="match status" value="1"/>
</dbReference>
<dbReference type="InterPro" id="IPR000172">
    <property type="entry name" value="GMC_OxRdtase_N"/>
</dbReference>
<dbReference type="InterPro" id="IPR007867">
    <property type="entry name" value="GMC_OxRtase_C"/>
</dbReference>
<dbReference type="PROSITE" id="PS00624">
    <property type="entry name" value="GMC_OXRED_2"/>
    <property type="match status" value="1"/>
</dbReference>
<evidence type="ECO:0000313" key="10">
    <source>
        <dbReference type="Proteomes" id="UP000032300"/>
    </source>
</evidence>
<dbReference type="GO" id="GO:0008812">
    <property type="term" value="F:choline dehydrogenase activity"/>
    <property type="evidence" value="ECO:0007669"/>
    <property type="project" value="TreeGrafter"/>
</dbReference>
<protein>
    <recommendedName>
        <fullName evidence="7 8">Glucose-methanol-choline oxidoreductase N-terminal domain-containing protein</fullName>
    </recommendedName>
</protein>
<keyword evidence="3 6" id="KW-0285">Flavoprotein</keyword>
<evidence type="ECO:0000256" key="2">
    <source>
        <dbReference type="ARBA" id="ARBA00010790"/>
    </source>
</evidence>
<evidence type="ECO:0000256" key="6">
    <source>
        <dbReference type="RuleBase" id="RU003968"/>
    </source>
</evidence>
<feature type="domain" description="Glucose-methanol-choline oxidoreductase N-terminal" evidence="8">
    <location>
        <begin position="253"/>
        <end position="267"/>
    </location>
</feature>
<dbReference type="Gene3D" id="3.30.410.40">
    <property type="match status" value="1"/>
</dbReference>
<dbReference type="EMBL" id="CP010836">
    <property type="protein sequence ID" value="AJP71372.1"/>
    <property type="molecule type" value="Genomic_DNA"/>
</dbReference>
<accession>A0A7U4J6X6</accession>
<evidence type="ECO:0000259" key="7">
    <source>
        <dbReference type="PROSITE" id="PS00623"/>
    </source>
</evidence>
<dbReference type="AlphaFoldDB" id="A0A7U4J6X6"/>
<organism evidence="9 10">
    <name type="scientific">Sphingomonas hengshuiensis</name>
    <dbReference type="NCBI Taxonomy" id="1609977"/>
    <lineage>
        <taxon>Bacteria</taxon>
        <taxon>Pseudomonadati</taxon>
        <taxon>Pseudomonadota</taxon>
        <taxon>Alphaproteobacteria</taxon>
        <taxon>Sphingomonadales</taxon>
        <taxon>Sphingomonadaceae</taxon>
        <taxon>Sphingomonas</taxon>
    </lineage>
</organism>
<reference evidence="9 10" key="1">
    <citation type="journal article" date="2015" name="Int. J. Syst. Evol. Microbiol.">
        <title>Sphingomonas hengshuiensis sp. nov., isolated from lake wetland.</title>
        <authorList>
            <person name="Wei S."/>
            <person name="Wang T."/>
            <person name="Liu H."/>
            <person name="Zhang C."/>
            <person name="Guo J."/>
            <person name="Wang Q."/>
            <person name="Liang K."/>
            <person name="Zhang Z."/>
        </authorList>
    </citation>
    <scope>NUCLEOTIDE SEQUENCE [LARGE SCALE GENOMIC DNA]</scope>
    <source>
        <strain evidence="9 10">WHSC-8</strain>
    </source>
</reference>
<dbReference type="KEGG" id="sphi:TS85_05635"/>
<dbReference type="InterPro" id="IPR012132">
    <property type="entry name" value="GMC_OxRdtase"/>
</dbReference>
<sequence length="546" mass="60003">MSWDYVIVGAGSAGCVLAARLSADPANRVLLLEAGGTHRKFLLTMPLGFMRALMQPRYRWSFWSEPEPHLNGRRIFLPRGRVLGGSSSINGLFFMRGHSLDFDTWRQMGCEGWGFSDVLPYFKRMETSWHGAGPWHGGDGPISVVPVATRGRLHRELMDTAVAMGLPTTADLHAEAEEGFARGELTIDAQGRRASTARAYLDPALKRPNLTVITGAEANRVVFEGRRAVGVEYLRDGQVETARAEREVILSGGAYNSPQLLMLSGVGPADQLAEHGIQPVHVLEGVGRNLSEHPRVPVHFRLKQPISFLNELRADRAVRSVARWWLTGKGAFASQVNSCNIILRTRPELAQPDVQLWANPIRMDAHLWFPGIKPRQEDRITADVILLHPNSRGRLTLKSADPRAHPAILLNNFAEPADLRTARDGIRLARRIYRSGPQGAITGDELLPGEDRQSDDALDAHIRDHAQVTQHPVGTCAMGNHPMSVVDPQLRVHGIEGLRVVDASIMPTVPGGNTNAPTIMVAEKASDMILGLAPLPREDPRERNAA</sequence>
<dbReference type="Pfam" id="PF05199">
    <property type="entry name" value="GMC_oxred_C"/>
    <property type="match status" value="1"/>
</dbReference>
<evidence type="ECO:0000259" key="8">
    <source>
        <dbReference type="PROSITE" id="PS00624"/>
    </source>
</evidence>
<dbReference type="GO" id="GO:0050660">
    <property type="term" value="F:flavin adenine dinucleotide binding"/>
    <property type="evidence" value="ECO:0007669"/>
    <property type="project" value="InterPro"/>
</dbReference>
<dbReference type="NCBIfam" id="NF002550">
    <property type="entry name" value="PRK02106.1"/>
    <property type="match status" value="1"/>
</dbReference>
<dbReference type="PIRSF" id="PIRSF000137">
    <property type="entry name" value="Alcohol_oxidase"/>
    <property type="match status" value="1"/>
</dbReference>
<dbReference type="Pfam" id="PF00732">
    <property type="entry name" value="GMC_oxred_N"/>
    <property type="match status" value="1"/>
</dbReference>
<evidence type="ECO:0000256" key="4">
    <source>
        <dbReference type="ARBA" id="ARBA00022827"/>
    </source>
</evidence>
<comment type="cofactor">
    <cofactor evidence="1 5">
        <name>FAD</name>
        <dbReference type="ChEBI" id="CHEBI:57692"/>
    </cofactor>
</comment>
<dbReference type="SUPFAM" id="SSF51905">
    <property type="entry name" value="FAD/NAD(P)-binding domain"/>
    <property type="match status" value="1"/>
</dbReference>
<evidence type="ECO:0000313" key="9">
    <source>
        <dbReference type="EMBL" id="AJP71372.1"/>
    </source>
</evidence>
<dbReference type="RefSeq" id="WP_044330919.1">
    <property type="nucleotide sequence ID" value="NZ_CP010836.1"/>
</dbReference>
<proteinExistence type="inferred from homology"/>
<feature type="domain" description="Glucose-methanol-choline oxidoreductase N-terminal" evidence="7">
    <location>
        <begin position="80"/>
        <end position="103"/>
    </location>
</feature>
<evidence type="ECO:0000256" key="1">
    <source>
        <dbReference type="ARBA" id="ARBA00001974"/>
    </source>
</evidence>
<dbReference type="OrthoDB" id="9785276at2"/>
<dbReference type="PANTHER" id="PTHR11552:SF147">
    <property type="entry name" value="CHOLINE DEHYDROGENASE, MITOCHONDRIAL"/>
    <property type="match status" value="1"/>
</dbReference>
<dbReference type="PANTHER" id="PTHR11552">
    <property type="entry name" value="GLUCOSE-METHANOL-CHOLINE GMC OXIDOREDUCTASE"/>
    <property type="match status" value="1"/>
</dbReference>
<dbReference type="Gene3D" id="3.50.50.60">
    <property type="entry name" value="FAD/NAD(P)-binding domain"/>
    <property type="match status" value="1"/>
</dbReference>
<reference evidence="9 10" key="2">
    <citation type="submission" date="2015-02" db="EMBL/GenBank/DDBJ databases">
        <title>The complete genome of Sphingomonas hengshuiensis sp. WHSC-8 isolated from soil of Hengshui Lake.</title>
        <authorList>
            <person name="Wei S."/>
            <person name="Guo J."/>
            <person name="Su C."/>
            <person name="Wu R."/>
            <person name="Zhang Z."/>
            <person name="Liang K."/>
            <person name="Li H."/>
            <person name="Wang T."/>
            <person name="Liu H."/>
            <person name="Zhang C."/>
            <person name="Li Z."/>
            <person name="Wang Q."/>
            <person name="Meng J."/>
        </authorList>
    </citation>
    <scope>NUCLEOTIDE SEQUENCE [LARGE SCALE GENOMIC DNA]</scope>
    <source>
        <strain evidence="9 10">WHSC-8</strain>
    </source>
</reference>
<dbReference type="GO" id="GO:0019285">
    <property type="term" value="P:glycine betaine biosynthetic process from choline"/>
    <property type="evidence" value="ECO:0007669"/>
    <property type="project" value="TreeGrafter"/>
</dbReference>
<dbReference type="GO" id="GO:0016020">
    <property type="term" value="C:membrane"/>
    <property type="evidence" value="ECO:0007669"/>
    <property type="project" value="TreeGrafter"/>
</dbReference>
<evidence type="ECO:0000256" key="5">
    <source>
        <dbReference type="PIRSR" id="PIRSR000137-2"/>
    </source>
</evidence>
<name>A0A7U4J6X6_9SPHN</name>
<feature type="binding site" evidence="5">
    <location>
        <position position="82"/>
    </location>
    <ligand>
        <name>FAD</name>
        <dbReference type="ChEBI" id="CHEBI:57692"/>
    </ligand>
</feature>
<keyword evidence="10" id="KW-1185">Reference proteome</keyword>
<dbReference type="InterPro" id="IPR036188">
    <property type="entry name" value="FAD/NAD-bd_sf"/>
</dbReference>
<comment type="similarity">
    <text evidence="2 6">Belongs to the GMC oxidoreductase family.</text>
</comment>
<gene>
    <name evidence="9" type="ORF">TS85_05635</name>
</gene>
<dbReference type="Proteomes" id="UP000032300">
    <property type="component" value="Chromosome"/>
</dbReference>
<keyword evidence="4 5" id="KW-0274">FAD</keyword>
<evidence type="ECO:0000256" key="3">
    <source>
        <dbReference type="ARBA" id="ARBA00022630"/>
    </source>
</evidence>
<dbReference type="SUPFAM" id="SSF54373">
    <property type="entry name" value="FAD-linked reductases, C-terminal domain"/>
    <property type="match status" value="1"/>
</dbReference>